<evidence type="ECO:0000256" key="7">
    <source>
        <dbReference type="ARBA" id="ARBA00023237"/>
    </source>
</evidence>
<dbReference type="InterPro" id="IPR008969">
    <property type="entry name" value="CarboxyPept-like_regulatory"/>
</dbReference>
<dbReference type="Proteomes" id="UP000464214">
    <property type="component" value="Chromosome"/>
</dbReference>
<accession>A0A6P1P4B5</accession>
<organism evidence="12 13">
    <name type="scientific">Nibribacter ruber</name>
    <dbReference type="NCBI Taxonomy" id="2698458"/>
    <lineage>
        <taxon>Bacteria</taxon>
        <taxon>Pseudomonadati</taxon>
        <taxon>Bacteroidota</taxon>
        <taxon>Cytophagia</taxon>
        <taxon>Cytophagales</taxon>
        <taxon>Hymenobacteraceae</taxon>
        <taxon>Nibribacter</taxon>
    </lineage>
</organism>
<dbReference type="EMBL" id="CP047897">
    <property type="protein sequence ID" value="QHL89166.1"/>
    <property type="molecule type" value="Genomic_DNA"/>
</dbReference>
<gene>
    <name evidence="12" type="ORF">GU926_17705</name>
</gene>
<dbReference type="Gene3D" id="2.60.40.1120">
    <property type="entry name" value="Carboxypeptidase-like, regulatory domain"/>
    <property type="match status" value="1"/>
</dbReference>
<dbReference type="SUPFAM" id="SSF49464">
    <property type="entry name" value="Carboxypeptidase regulatory domain-like"/>
    <property type="match status" value="1"/>
</dbReference>
<dbReference type="GO" id="GO:0044718">
    <property type="term" value="P:siderophore transmembrane transport"/>
    <property type="evidence" value="ECO:0007669"/>
    <property type="project" value="TreeGrafter"/>
</dbReference>
<evidence type="ECO:0000256" key="5">
    <source>
        <dbReference type="ARBA" id="ARBA00022729"/>
    </source>
</evidence>
<dbReference type="Pfam" id="PF13620">
    <property type="entry name" value="CarboxypepD_reg"/>
    <property type="match status" value="1"/>
</dbReference>
<name>A0A6P1P4B5_9BACT</name>
<evidence type="ECO:0000256" key="1">
    <source>
        <dbReference type="ARBA" id="ARBA00004571"/>
    </source>
</evidence>
<evidence type="ECO:0000313" key="13">
    <source>
        <dbReference type="Proteomes" id="UP000464214"/>
    </source>
</evidence>
<feature type="signal peptide" evidence="9">
    <location>
        <begin position="1"/>
        <end position="23"/>
    </location>
</feature>
<evidence type="ECO:0000256" key="4">
    <source>
        <dbReference type="ARBA" id="ARBA00022692"/>
    </source>
</evidence>
<evidence type="ECO:0000259" key="10">
    <source>
        <dbReference type="Pfam" id="PF07715"/>
    </source>
</evidence>
<evidence type="ECO:0000256" key="6">
    <source>
        <dbReference type="ARBA" id="ARBA00023136"/>
    </source>
</evidence>
<dbReference type="GO" id="GO:0015344">
    <property type="term" value="F:siderophore uptake transmembrane transporter activity"/>
    <property type="evidence" value="ECO:0007669"/>
    <property type="project" value="TreeGrafter"/>
</dbReference>
<protein>
    <submittedName>
        <fullName evidence="12">TonB-dependent receptor</fullName>
    </submittedName>
</protein>
<dbReference type="InterPro" id="IPR037066">
    <property type="entry name" value="Plug_dom_sf"/>
</dbReference>
<dbReference type="RefSeq" id="WP_160694258.1">
    <property type="nucleotide sequence ID" value="NZ_CP047897.1"/>
</dbReference>
<evidence type="ECO:0000256" key="2">
    <source>
        <dbReference type="ARBA" id="ARBA00022448"/>
    </source>
</evidence>
<dbReference type="AlphaFoldDB" id="A0A6P1P4B5"/>
<dbReference type="InterPro" id="IPR012910">
    <property type="entry name" value="Plug_dom"/>
</dbReference>
<dbReference type="GO" id="GO:0009279">
    <property type="term" value="C:cell outer membrane"/>
    <property type="evidence" value="ECO:0007669"/>
    <property type="project" value="UniProtKB-SubCell"/>
</dbReference>
<comment type="subcellular location">
    <subcellularLocation>
        <location evidence="1">Cell outer membrane</location>
        <topology evidence="1">Multi-pass membrane protein</topology>
    </subcellularLocation>
</comment>
<keyword evidence="5 9" id="KW-0732">Signal</keyword>
<dbReference type="Gene3D" id="2.40.170.20">
    <property type="entry name" value="TonB-dependent receptor, beta-barrel domain"/>
    <property type="match status" value="1"/>
</dbReference>
<dbReference type="PANTHER" id="PTHR30069">
    <property type="entry name" value="TONB-DEPENDENT OUTER MEMBRANE RECEPTOR"/>
    <property type="match status" value="1"/>
</dbReference>
<evidence type="ECO:0000313" key="12">
    <source>
        <dbReference type="EMBL" id="QHL89166.1"/>
    </source>
</evidence>
<keyword evidence="7" id="KW-0998">Cell outer membrane</keyword>
<feature type="chain" id="PRO_5026788257" evidence="9">
    <location>
        <begin position="24"/>
        <end position="825"/>
    </location>
</feature>
<dbReference type="InterPro" id="IPR041700">
    <property type="entry name" value="OMP_b-brl_3"/>
</dbReference>
<feature type="domain" description="Outer membrane protein beta-barrel" evidence="11">
    <location>
        <begin position="381"/>
        <end position="795"/>
    </location>
</feature>
<feature type="region of interest" description="Disordered" evidence="8">
    <location>
        <begin position="800"/>
        <end position="825"/>
    </location>
</feature>
<sequence length="825" mass="92638">MKQLIALLPAFLFLLFNSFSAQAQGRVSGTLQDAASGQPVGFATAVLLSAQDSAIVASALVGAEGTFVLAPAPVGRYHVKVSFIGYQTRVVPNISVTAAKPEVNIGVLKLAAASTNLQAVEVMGQREAVEYGLDRRVYNVGQDLSTVGGTAVDVMQNVPSVTVDQEGTVSMRGTSNITILINGKPSALSGLGLDQIPASTIERVEVITNPSSKYDPSGTGGVLNIILKKEQQKGLNGMASVTAGPNNRYNTSLNLNYRVGKFNLFANHDFRQDVRRGEGHQFRTNYFQTEEGRDTTTFQEQNSTNEMQRGNHNVRFGADYDLTEDQSITAALLYRYGYRENEGTLHYRFLEEDLGLNSSSLRNSTGEETSKLWEYTLGYRKTFAQPGRELTADAVFNVEQEDGFDAFNQQYFDAAGAVLPTRASLQQNDVLEKEREFSLQADYVHPFREKGKWEAGYRSTFERNDADVQAQNFNRATSQFENSVGRTNHFVYDEWVHAVYGNYGDAFKKFSYQVGARLEQTNLVINQITQKNRNKRNYLNLFPSVFVTYDFSEEQKVQTSYSRRIDRPGTRQLNPFLDISDSLNLRQGNPNLNPEFIDSYEINYLHFWKQTTLTASVFYRKMTDLVQQVRQLQPDNQTTFTTYQNFSTGESYGLELTGTTTLTNWWRLNANASGFQYKINGSEEQGIASNSRFSWTSRVNSNFTLPFKTEVQLSANYRSPTATAQGERSSFFMTSLSLRKEVLKGKGNIILRVQDVLNTMEFNSTSASGDRFLGGFEETSTYKPQSRLVYVGFSYRFGNNGNQKKDREERQEENPDQQMGEGIQN</sequence>
<dbReference type="Gene3D" id="2.170.130.10">
    <property type="entry name" value="TonB-dependent receptor, plug domain"/>
    <property type="match status" value="1"/>
</dbReference>
<keyword evidence="6" id="KW-0472">Membrane</keyword>
<dbReference type="SUPFAM" id="SSF56935">
    <property type="entry name" value="Porins"/>
    <property type="match status" value="1"/>
</dbReference>
<dbReference type="Pfam" id="PF07715">
    <property type="entry name" value="Plug"/>
    <property type="match status" value="1"/>
</dbReference>
<reference evidence="12 13" key="1">
    <citation type="submission" date="2020-01" db="EMBL/GenBank/DDBJ databases">
        <authorList>
            <person name="Kim M."/>
        </authorList>
    </citation>
    <scope>NUCLEOTIDE SEQUENCE [LARGE SCALE GENOMIC DNA]</scope>
    <source>
        <strain evidence="12 13">BT10</strain>
    </source>
</reference>
<evidence type="ECO:0000256" key="8">
    <source>
        <dbReference type="SAM" id="MobiDB-lite"/>
    </source>
</evidence>
<evidence type="ECO:0000259" key="11">
    <source>
        <dbReference type="Pfam" id="PF14905"/>
    </source>
</evidence>
<keyword evidence="2" id="KW-0813">Transport</keyword>
<dbReference type="KEGG" id="nib:GU926_17705"/>
<feature type="domain" description="TonB-dependent receptor plug" evidence="10">
    <location>
        <begin position="150"/>
        <end position="222"/>
    </location>
</feature>
<dbReference type="InterPro" id="IPR039426">
    <property type="entry name" value="TonB-dep_rcpt-like"/>
</dbReference>
<dbReference type="Pfam" id="PF14905">
    <property type="entry name" value="OMP_b-brl_3"/>
    <property type="match status" value="1"/>
</dbReference>
<dbReference type="PANTHER" id="PTHR30069:SF29">
    <property type="entry name" value="HEMOGLOBIN AND HEMOGLOBIN-HAPTOGLOBIN-BINDING PROTEIN 1-RELATED"/>
    <property type="match status" value="1"/>
</dbReference>
<keyword evidence="3" id="KW-1134">Transmembrane beta strand</keyword>
<keyword evidence="13" id="KW-1185">Reference proteome</keyword>
<keyword evidence="12" id="KW-0675">Receptor</keyword>
<feature type="compositionally biased region" description="Basic and acidic residues" evidence="8">
    <location>
        <begin position="803"/>
        <end position="813"/>
    </location>
</feature>
<evidence type="ECO:0000256" key="3">
    <source>
        <dbReference type="ARBA" id="ARBA00022452"/>
    </source>
</evidence>
<evidence type="ECO:0000256" key="9">
    <source>
        <dbReference type="SAM" id="SignalP"/>
    </source>
</evidence>
<proteinExistence type="predicted"/>
<keyword evidence="4" id="KW-0812">Transmembrane</keyword>
<dbReference type="InterPro" id="IPR036942">
    <property type="entry name" value="Beta-barrel_TonB_sf"/>
</dbReference>